<organism evidence="1 2">
    <name type="scientific">Streptomyces sp. 900116325</name>
    <dbReference type="NCBI Taxonomy" id="3154295"/>
    <lineage>
        <taxon>Bacteria</taxon>
        <taxon>Bacillati</taxon>
        <taxon>Actinomycetota</taxon>
        <taxon>Actinomycetes</taxon>
        <taxon>Kitasatosporales</taxon>
        <taxon>Streptomycetaceae</taxon>
        <taxon>Streptomyces</taxon>
    </lineage>
</organism>
<dbReference type="EMBL" id="JBEXIP010000045">
    <property type="protein sequence ID" value="MET8437872.1"/>
    <property type="molecule type" value="Genomic_DNA"/>
</dbReference>
<accession>A0ABV2UJ43</accession>
<dbReference type="Proteomes" id="UP001550044">
    <property type="component" value="Unassembled WGS sequence"/>
</dbReference>
<name>A0ABV2UJ43_9ACTN</name>
<protein>
    <submittedName>
        <fullName evidence="1">Uncharacterized protein</fullName>
    </submittedName>
</protein>
<keyword evidence="2" id="KW-1185">Reference proteome</keyword>
<sequence>MSVRRALRCHAADGSAADLLVVSPHTVNTHLDAQHFMAQRMAATEYLLDGSHAVVLSQPDVVVAMIREAAEQGTGRGDGYELRQPF</sequence>
<comment type="caution">
    <text evidence="1">The sequence shown here is derived from an EMBL/GenBank/DDBJ whole genome shotgun (WGS) entry which is preliminary data.</text>
</comment>
<evidence type="ECO:0000313" key="2">
    <source>
        <dbReference type="Proteomes" id="UP001550044"/>
    </source>
</evidence>
<reference evidence="1 2" key="1">
    <citation type="submission" date="2024-06" db="EMBL/GenBank/DDBJ databases">
        <title>The Natural Products Discovery Center: Release of the First 8490 Sequenced Strains for Exploring Actinobacteria Biosynthetic Diversity.</title>
        <authorList>
            <person name="Kalkreuter E."/>
            <person name="Kautsar S.A."/>
            <person name="Yang D."/>
            <person name="Bader C.D."/>
            <person name="Teijaro C.N."/>
            <person name="Fluegel L."/>
            <person name="Davis C.M."/>
            <person name="Simpson J.R."/>
            <person name="Lauterbach L."/>
            <person name="Steele A.D."/>
            <person name="Gui C."/>
            <person name="Meng S."/>
            <person name="Li G."/>
            <person name="Viehrig K."/>
            <person name="Ye F."/>
            <person name="Su P."/>
            <person name="Kiefer A.F."/>
            <person name="Nichols A."/>
            <person name="Cepeda A.J."/>
            <person name="Yan W."/>
            <person name="Fan B."/>
            <person name="Jiang Y."/>
            <person name="Adhikari A."/>
            <person name="Zheng C.-J."/>
            <person name="Schuster L."/>
            <person name="Cowan T.M."/>
            <person name="Smanski M.J."/>
            <person name="Chevrette M.G."/>
            <person name="De Carvalho L.P.S."/>
            <person name="Shen B."/>
        </authorList>
    </citation>
    <scope>NUCLEOTIDE SEQUENCE [LARGE SCALE GENOMIC DNA]</scope>
    <source>
        <strain evidence="1 2">NPDC005137</strain>
    </source>
</reference>
<dbReference type="RefSeq" id="WP_356670877.1">
    <property type="nucleotide sequence ID" value="NZ_JBEXEF010000031.1"/>
</dbReference>
<proteinExistence type="predicted"/>
<gene>
    <name evidence="1" type="ORF">ABZV61_34985</name>
</gene>
<evidence type="ECO:0000313" key="1">
    <source>
        <dbReference type="EMBL" id="MET8437872.1"/>
    </source>
</evidence>